<dbReference type="GO" id="GO:0019005">
    <property type="term" value="C:SCF ubiquitin ligase complex"/>
    <property type="evidence" value="ECO:0007669"/>
    <property type="project" value="TreeGrafter"/>
</dbReference>
<dbReference type="Pfam" id="PF12937">
    <property type="entry name" value="F-box-like"/>
    <property type="match status" value="1"/>
</dbReference>
<dbReference type="PROSITE" id="PS50181">
    <property type="entry name" value="FBOX"/>
    <property type="match status" value="1"/>
</dbReference>
<gene>
    <name evidence="3" type="ORF">P153DRAFT_399796</name>
</gene>
<dbReference type="OrthoDB" id="550575at2759"/>
<dbReference type="InterPro" id="IPR001611">
    <property type="entry name" value="Leu-rich_rpt"/>
</dbReference>
<dbReference type="AlphaFoldDB" id="A0A6A6A3A9"/>
<dbReference type="SMART" id="SM00256">
    <property type="entry name" value="FBOX"/>
    <property type="match status" value="1"/>
</dbReference>
<dbReference type="InterPro" id="IPR001810">
    <property type="entry name" value="F-box_dom"/>
</dbReference>
<evidence type="ECO:0000259" key="2">
    <source>
        <dbReference type="PROSITE" id="PS50181"/>
    </source>
</evidence>
<dbReference type="RefSeq" id="XP_033520035.1">
    <property type="nucleotide sequence ID" value="XM_033671762.1"/>
</dbReference>
<feature type="region of interest" description="Disordered" evidence="1">
    <location>
        <begin position="47"/>
        <end position="79"/>
    </location>
</feature>
<evidence type="ECO:0000313" key="4">
    <source>
        <dbReference type="Proteomes" id="UP000799771"/>
    </source>
</evidence>
<keyword evidence="4" id="KW-1185">Reference proteome</keyword>
<feature type="compositionally biased region" description="Polar residues" evidence="1">
    <location>
        <begin position="51"/>
        <end position="79"/>
    </location>
</feature>
<dbReference type="Proteomes" id="UP000799771">
    <property type="component" value="Unassembled WGS sequence"/>
</dbReference>
<dbReference type="InterPro" id="IPR032675">
    <property type="entry name" value="LRR_dom_sf"/>
</dbReference>
<dbReference type="Pfam" id="PF13516">
    <property type="entry name" value="LRR_6"/>
    <property type="match status" value="3"/>
</dbReference>
<dbReference type="InterPro" id="IPR036047">
    <property type="entry name" value="F-box-like_dom_sf"/>
</dbReference>
<dbReference type="PANTHER" id="PTHR13318:SF105">
    <property type="entry name" value="F-BOX_LRR-REPEAT PROTEIN 3"/>
    <property type="match status" value="1"/>
</dbReference>
<reference evidence="3" key="1">
    <citation type="journal article" date="2020" name="Stud. Mycol.">
        <title>101 Dothideomycetes genomes: a test case for predicting lifestyles and emergence of pathogens.</title>
        <authorList>
            <person name="Haridas S."/>
            <person name="Albert R."/>
            <person name="Binder M."/>
            <person name="Bloem J."/>
            <person name="Labutti K."/>
            <person name="Salamov A."/>
            <person name="Andreopoulos B."/>
            <person name="Baker S."/>
            <person name="Barry K."/>
            <person name="Bills G."/>
            <person name="Bluhm B."/>
            <person name="Cannon C."/>
            <person name="Castanera R."/>
            <person name="Culley D."/>
            <person name="Daum C."/>
            <person name="Ezra D."/>
            <person name="Gonzalez J."/>
            <person name="Henrissat B."/>
            <person name="Kuo A."/>
            <person name="Liang C."/>
            <person name="Lipzen A."/>
            <person name="Lutzoni F."/>
            <person name="Magnuson J."/>
            <person name="Mondo S."/>
            <person name="Nolan M."/>
            <person name="Ohm R."/>
            <person name="Pangilinan J."/>
            <person name="Park H.-J."/>
            <person name="Ramirez L."/>
            <person name="Alfaro M."/>
            <person name="Sun H."/>
            <person name="Tritt A."/>
            <person name="Yoshinaga Y."/>
            <person name="Zwiers L.-H."/>
            <person name="Turgeon B."/>
            <person name="Goodwin S."/>
            <person name="Spatafora J."/>
            <person name="Crous P."/>
            <person name="Grigoriev I."/>
        </authorList>
    </citation>
    <scope>NUCLEOTIDE SEQUENCE</scope>
    <source>
        <strain evidence="3">CBS 119687</strain>
    </source>
</reference>
<name>A0A6A6A3A9_9PLEO</name>
<dbReference type="InterPro" id="IPR006553">
    <property type="entry name" value="Leu-rich_rpt_Cys-con_subtyp"/>
</dbReference>
<sequence length="705" mass="77626">MEPLSIDSIVVEHPNEMSLPTPGTSSDVMAMERSKPKGRQRLFSGLHRIGSSPSLTGVGRTRSQSLRSSGNASMSCMSLSNPGSPYSNGNAYGSSYSSELSNGFSTAPTSVANSPPSTPFYDEQARRWMKTPDVRSSTPLPSNLRPRSRAGLECEGDYFSRPVRKTVKKRPNFNFWGEMPTEIRMHILRYLQPKEIVRCSRVSKSWHAMCFDGQLWGDLDTHGFYRDITADALVNIIKSAGPFVKDLNLRGCVQLKEQWNNTSFIEACRNLENFSLEGCRIDRTSIHTFLLQNSRLAHVNLSGLTGATNAAMKIIASNCPRVETLNISWCNNIDNRGLIKVIEGCPNLRVLRAGEVRGWDDIELMSSIFQRNTLERLELKNCDSLNDDSLSALIEGVGQEVDVLTDRPIVPPRKLKRLDLTRCRSITDVGIKTLAGNVPHLEGLQVSKCGGLTDDGLSALLPTMPILTHLDMEEVEGLSNDVLKTLAESPCAPHLKHICITYCENLGDAGMLPVLKACRNLTSIEMDNTRISDLVLAEAAATLRTRNRATRALSASERPHIGLRIVAYDCANVTWTGVREVLSRNAEISPPSSSGNGSGSGTHPREIISLKCFLNWQPTVDEHTKRVLKGDFAAAARLERKWTDWMMLNEEAGMGGANARRRRRRAREAQMMHADEEEGGAGAGVGVGVGRRRRARSGPGVCVVM</sequence>
<evidence type="ECO:0000313" key="3">
    <source>
        <dbReference type="EMBL" id="KAF2125643.1"/>
    </source>
</evidence>
<dbReference type="Gene3D" id="3.80.10.10">
    <property type="entry name" value="Ribonuclease Inhibitor"/>
    <property type="match status" value="3"/>
</dbReference>
<protein>
    <submittedName>
        <fullName evidence="3">RNI-like protein</fullName>
    </submittedName>
</protein>
<dbReference type="GO" id="GO:0031146">
    <property type="term" value="P:SCF-dependent proteasomal ubiquitin-dependent protein catabolic process"/>
    <property type="evidence" value="ECO:0007669"/>
    <property type="project" value="TreeGrafter"/>
</dbReference>
<proteinExistence type="predicted"/>
<organism evidence="3 4">
    <name type="scientific">Dothidotthia symphoricarpi CBS 119687</name>
    <dbReference type="NCBI Taxonomy" id="1392245"/>
    <lineage>
        <taxon>Eukaryota</taxon>
        <taxon>Fungi</taxon>
        <taxon>Dikarya</taxon>
        <taxon>Ascomycota</taxon>
        <taxon>Pezizomycotina</taxon>
        <taxon>Dothideomycetes</taxon>
        <taxon>Pleosporomycetidae</taxon>
        <taxon>Pleosporales</taxon>
        <taxon>Dothidotthiaceae</taxon>
        <taxon>Dothidotthia</taxon>
    </lineage>
</organism>
<accession>A0A6A6A3A9</accession>
<dbReference type="GeneID" id="54412194"/>
<evidence type="ECO:0000256" key="1">
    <source>
        <dbReference type="SAM" id="MobiDB-lite"/>
    </source>
</evidence>
<dbReference type="PANTHER" id="PTHR13318">
    <property type="entry name" value="PARTNER OF PAIRED, ISOFORM B-RELATED"/>
    <property type="match status" value="1"/>
</dbReference>
<dbReference type="SUPFAM" id="SSF81383">
    <property type="entry name" value="F-box domain"/>
    <property type="match status" value="1"/>
</dbReference>
<dbReference type="SUPFAM" id="SSF52047">
    <property type="entry name" value="RNI-like"/>
    <property type="match status" value="1"/>
</dbReference>
<dbReference type="SMART" id="SM00367">
    <property type="entry name" value="LRR_CC"/>
    <property type="match status" value="7"/>
</dbReference>
<dbReference type="EMBL" id="ML977515">
    <property type="protein sequence ID" value="KAF2125643.1"/>
    <property type="molecule type" value="Genomic_DNA"/>
</dbReference>
<feature type="domain" description="F-box" evidence="2">
    <location>
        <begin position="173"/>
        <end position="219"/>
    </location>
</feature>